<evidence type="ECO:0000256" key="2">
    <source>
        <dbReference type="ARBA" id="ARBA00008814"/>
    </source>
</evidence>
<dbReference type="PROSITE" id="PS50983">
    <property type="entry name" value="FE_B12_PBP"/>
    <property type="match status" value="1"/>
</dbReference>
<evidence type="ECO:0000256" key="1">
    <source>
        <dbReference type="ARBA" id="ARBA00004196"/>
    </source>
</evidence>
<comment type="similarity">
    <text evidence="2">Belongs to the bacterial solute-binding protein 8 family.</text>
</comment>
<dbReference type="SUPFAM" id="SSF53807">
    <property type="entry name" value="Helical backbone' metal receptor"/>
    <property type="match status" value="1"/>
</dbReference>
<dbReference type="RefSeq" id="WP_376840225.1">
    <property type="nucleotide sequence ID" value="NZ_JBHMAU010000053.1"/>
</dbReference>
<accession>A0ABV5X1V6</accession>
<gene>
    <name evidence="7" type="ORF">ACFFN1_08350</name>
</gene>
<evidence type="ECO:0000313" key="7">
    <source>
        <dbReference type="EMBL" id="MFB9776414.1"/>
    </source>
</evidence>
<dbReference type="Proteomes" id="UP001589707">
    <property type="component" value="Unassembled WGS sequence"/>
</dbReference>
<evidence type="ECO:0000313" key="8">
    <source>
        <dbReference type="Proteomes" id="UP001589707"/>
    </source>
</evidence>
<dbReference type="PANTHER" id="PTHR30532:SF24">
    <property type="entry name" value="FERRIC ENTEROBACTIN-BINDING PERIPLASMIC PROTEIN FEPB"/>
    <property type="match status" value="1"/>
</dbReference>
<dbReference type="EMBL" id="JBHMAU010000053">
    <property type="protein sequence ID" value="MFB9776414.1"/>
    <property type="molecule type" value="Genomic_DNA"/>
</dbReference>
<organism evidence="7 8">
    <name type="scientific">Brevibacterium otitidis</name>
    <dbReference type="NCBI Taxonomy" id="53364"/>
    <lineage>
        <taxon>Bacteria</taxon>
        <taxon>Bacillati</taxon>
        <taxon>Actinomycetota</taxon>
        <taxon>Actinomycetes</taxon>
        <taxon>Micrococcales</taxon>
        <taxon>Brevibacteriaceae</taxon>
        <taxon>Brevibacterium</taxon>
    </lineage>
</organism>
<dbReference type="PANTHER" id="PTHR30532">
    <property type="entry name" value="IRON III DICITRATE-BINDING PERIPLASMIC PROTEIN"/>
    <property type="match status" value="1"/>
</dbReference>
<dbReference type="Gene3D" id="3.40.50.1980">
    <property type="entry name" value="Nitrogenase molybdenum iron protein domain"/>
    <property type="match status" value="2"/>
</dbReference>
<sequence>MFVLRRTSALVTLAALVLVAAGCSSTADSTAAPDGAAATESGFPRTIEHALGEATIPEKPERVVTLSWMNHDIVAALGVAPVGVPETWGGDEEGFTPWFRDQIENELDAEMPEVITVTEDGPDYEQILALQPDVIIGVYSGFTETEYERLSEIAPTVAYMDRPFTAGAWQEHTEIIGEILGEDDKATELIEQTEAAIDEEAAKHPNLDGASFLYSTAFSEGATEITAYISEDPRVRLLHAFGLVDTPQLAAETADVPADTWYGGISLEELDSVEADVVLAWSFAAADTKHTLEHPVFNRWDPIANGRYFIAEDNTLGMATSGPSVLSIPWAIEQGYIKDISAAIDGGAVVRRAQ</sequence>
<dbReference type="Pfam" id="PF01497">
    <property type="entry name" value="Peripla_BP_2"/>
    <property type="match status" value="1"/>
</dbReference>
<feature type="signal peptide" evidence="5">
    <location>
        <begin position="1"/>
        <end position="27"/>
    </location>
</feature>
<feature type="chain" id="PRO_5046044282" evidence="5">
    <location>
        <begin position="28"/>
        <end position="354"/>
    </location>
</feature>
<keyword evidence="3" id="KW-0813">Transport</keyword>
<keyword evidence="8" id="KW-1185">Reference proteome</keyword>
<keyword evidence="4 5" id="KW-0732">Signal</keyword>
<dbReference type="PROSITE" id="PS51257">
    <property type="entry name" value="PROKAR_LIPOPROTEIN"/>
    <property type="match status" value="1"/>
</dbReference>
<comment type="caution">
    <text evidence="7">The sequence shown here is derived from an EMBL/GenBank/DDBJ whole genome shotgun (WGS) entry which is preliminary data.</text>
</comment>
<protein>
    <submittedName>
        <fullName evidence="7">Iron-siderophore ABC transporter substrate-binding protein</fullName>
    </submittedName>
</protein>
<reference evidence="7 8" key="1">
    <citation type="submission" date="2024-09" db="EMBL/GenBank/DDBJ databases">
        <authorList>
            <person name="Sun Q."/>
            <person name="Mori K."/>
        </authorList>
    </citation>
    <scope>NUCLEOTIDE SEQUENCE [LARGE SCALE GENOMIC DNA]</scope>
    <source>
        <strain evidence="7 8">JCM 11683</strain>
    </source>
</reference>
<evidence type="ECO:0000256" key="3">
    <source>
        <dbReference type="ARBA" id="ARBA00022448"/>
    </source>
</evidence>
<dbReference type="InterPro" id="IPR002491">
    <property type="entry name" value="ABC_transptr_periplasmic_BD"/>
</dbReference>
<feature type="domain" description="Fe/B12 periplasmic-binding" evidence="6">
    <location>
        <begin position="62"/>
        <end position="348"/>
    </location>
</feature>
<evidence type="ECO:0000259" key="6">
    <source>
        <dbReference type="PROSITE" id="PS50983"/>
    </source>
</evidence>
<proteinExistence type="inferred from homology"/>
<comment type="subcellular location">
    <subcellularLocation>
        <location evidence="1">Cell envelope</location>
    </subcellularLocation>
</comment>
<evidence type="ECO:0000256" key="4">
    <source>
        <dbReference type="ARBA" id="ARBA00022729"/>
    </source>
</evidence>
<name>A0ABV5X1V6_9MICO</name>
<dbReference type="CDD" id="cd01146">
    <property type="entry name" value="FhuD"/>
    <property type="match status" value="1"/>
</dbReference>
<evidence type="ECO:0000256" key="5">
    <source>
        <dbReference type="SAM" id="SignalP"/>
    </source>
</evidence>
<dbReference type="InterPro" id="IPR051313">
    <property type="entry name" value="Bact_iron-sidero_bind"/>
</dbReference>